<organism evidence="2 3">
    <name type="scientific">Streptomyces galbus</name>
    <dbReference type="NCBI Taxonomy" id="33898"/>
    <lineage>
        <taxon>Bacteria</taxon>
        <taxon>Bacillati</taxon>
        <taxon>Actinomycetota</taxon>
        <taxon>Actinomycetes</taxon>
        <taxon>Kitasatosporales</taxon>
        <taxon>Streptomycetaceae</taxon>
        <taxon>Streptomyces</taxon>
    </lineage>
</organism>
<dbReference type="Gene3D" id="3.60.15.10">
    <property type="entry name" value="Ribonuclease Z/Hydroxyacylglutathione hydrolase-like"/>
    <property type="match status" value="1"/>
</dbReference>
<dbReference type="Pfam" id="PF00753">
    <property type="entry name" value="Lactamase_B"/>
    <property type="match status" value="1"/>
</dbReference>
<evidence type="ECO:0000313" key="2">
    <source>
        <dbReference type="EMBL" id="TKT08047.1"/>
    </source>
</evidence>
<dbReference type="SUPFAM" id="SSF56281">
    <property type="entry name" value="Metallo-hydrolase/oxidoreductase"/>
    <property type="match status" value="1"/>
</dbReference>
<dbReference type="PANTHER" id="PTHR42951">
    <property type="entry name" value="METALLO-BETA-LACTAMASE DOMAIN-CONTAINING"/>
    <property type="match status" value="1"/>
</dbReference>
<proteinExistence type="predicted"/>
<gene>
    <name evidence="2" type="ORF">E4U92_18710</name>
</gene>
<protein>
    <submittedName>
        <fullName evidence="2">MBL fold metallo-hydrolase</fullName>
    </submittedName>
</protein>
<accession>A0A4U5WZH1</accession>
<evidence type="ECO:0000259" key="1">
    <source>
        <dbReference type="SMART" id="SM00849"/>
    </source>
</evidence>
<dbReference type="RefSeq" id="WP_137301584.1">
    <property type="nucleotide sequence ID" value="NZ_BMVD01000008.1"/>
</dbReference>
<comment type="caution">
    <text evidence="2">The sequence shown here is derived from an EMBL/GenBank/DDBJ whole genome shotgun (WGS) entry which is preliminary data.</text>
</comment>
<dbReference type="EMBL" id="SZPR01000015">
    <property type="protein sequence ID" value="TKT08047.1"/>
    <property type="molecule type" value="Genomic_DNA"/>
</dbReference>
<reference evidence="2 3" key="1">
    <citation type="submission" date="2019-04" db="EMBL/GenBank/DDBJ databases">
        <title>Streptomyces lasaliensis sp.nov., an Actinomycete isolated from soil which produces the polyether antibiotic lasalocid.</title>
        <authorList>
            <person name="Erwin G."/>
            <person name="Haber C."/>
        </authorList>
    </citation>
    <scope>NUCLEOTIDE SEQUENCE [LARGE SCALE GENOMIC DNA]</scope>
    <source>
        <strain evidence="2 3">DSM 40089</strain>
    </source>
</reference>
<keyword evidence="2" id="KW-0378">Hydrolase</keyword>
<dbReference type="InterPro" id="IPR050855">
    <property type="entry name" value="NDM-1-like"/>
</dbReference>
<dbReference type="Proteomes" id="UP000308632">
    <property type="component" value="Unassembled WGS sequence"/>
</dbReference>
<name>A0A4U5WZH1_STRGB</name>
<dbReference type="AlphaFoldDB" id="A0A4U5WZH1"/>
<sequence>MHQMIAPGITQIATTKRDNAFLVEGDDGFTLVDVGWARAPVALLKAVADLGRKPSDIRRVVLTHAHPDHVQGAAELQRRLHARILIHPADLPWLEVGRVPPAGRSGCAGRLLDRLPKLHWTPFSADGTVSDGEVLDGSGGLRVVHTPGHTPGHIVLCHEPTGTALMGDAVFHRGGLAVGPAALAADPALRIDSLGRLPHGLRTAGFAHGTPLRGAGIEAFYRFLSDLT</sequence>
<feature type="domain" description="Metallo-beta-lactamase" evidence="1">
    <location>
        <begin position="17"/>
        <end position="208"/>
    </location>
</feature>
<dbReference type="CDD" id="cd07721">
    <property type="entry name" value="yflN-like_MBL-fold"/>
    <property type="match status" value="1"/>
</dbReference>
<dbReference type="InterPro" id="IPR001279">
    <property type="entry name" value="Metallo-B-lactamas"/>
</dbReference>
<dbReference type="GO" id="GO:0016787">
    <property type="term" value="F:hydrolase activity"/>
    <property type="evidence" value="ECO:0007669"/>
    <property type="project" value="UniProtKB-KW"/>
</dbReference>
<dbReference type="InterPro" id="IPR036866">
    <property type="entry name" value="RibonucZ/Hydroxyglut_hydro"/>
</dbReference>
<dbReference type="SMART" id="SM00849">
    <property type="entry name" value="Lactamase_B"/>
    <property type="match status" value="1"/>
</dbReference>
<evidence type="ECO:0000313" key="3">
    <source>
        <dbReference type="Proteomes" id="UP000308632"/>
    </source>
</evidence>